<proteinExistence type="predicted"/>
<feature type="signal peptide" evidence="1">
    <location>
        <begin position="1"/>
        <end position="23"/>
    </location>
</feature>
<organism evidence="2 3">
    <name type="scientific">Clytia hemisphaerica</name>
    <dbReference type="NCBI Taxonomy" id="252671"/>
    <lineage>
        <taxon>Eukaryota</taxon>
        <taxon>Metazoa</taxon>
        <taxon>Cnidaria</taxon>
        <taxon>Hydrozoa</taxon>
        <taxon>Hydroidolina</taxon>
        <taxon>Leptothecata</taxon>
        <taxon>Obeliida</taxon>
        <taxon>Clytiidae</taxon>
        <taxon>Clytia</taxon>
    </lineage>
</organism>
<dbReference type="AlphaFoldDB" id="A0A7M5X6F7"/>
<evidence type="ECO:0008006" key="4">
    <source>
        <dbReference type="Google" id="ProtNLM"/>
    </source>
</evidence>
<dbReference type="EnsemblMetazoa" id="CLYHEMT018231.1">
    <property type="protein sequence ID" value="CLYHEMP018231.1"/>
    <property type="gene ID" value="CLYHEMG018231"/>
</dbReference>
<evidence type="ECO:0000256" key="1">
    <source>
        <dbReference type="SAM" id="SignalP"/>
    </source>
</evidence>
<protein>
    <recommendedName>
        <fullName evidence="4">Cnidarian restricted protein</fullName>
    </recommendedName>
</protein>
<keyword evidence="1" id="KW-0732">Signal</keyword>
<keyword evidence="3" id="KW-1185">Reference proteome</keyword>
<feature type="chain" id="PRO_5029545319" description="Cnidarian restricted protein" evidence="1">
    <location>
        <begin position="24"/>
        <end position="281"/>
    </location>
</feature>
<reference evidence="2" key="1">
    <citation type="submission" date="2021-01" db="UniProtKB">
        <authorList>
            <consortium name="EnsemblMetazoa"/>
        </authorList>
    </citation>
    <scope>IDENTIFICATION</scope>
</reference>
<name>A0A7M5X6F7_9CNID</name>
<sequence length="281" mass="32071">MKAVGFSACIALLQLLMPQSTDAGCNGAHDLPIQISNPHTQSFVGKVSYVAPDVHSLANQLMRDIPVITFAYANVIAEDAFYIEENVEITYEFVIAKGNAEISRFKIKSTTLGDNKVNMEWYIFKARATYSAYRNVKIHRNRRRRRWIGGGRRRCSWKKVPRGVTKSDIKKIEGKLTATLRSVGAKSPYFVRQRVLTLTKAKTSQGVCTAWNRTIKLSLARSCSKRSGKTPKTFSRVVNTRKTEVKRTLPRTLTIRRRTTYRKPFSRRGDGTKFEREIEPY</sequence>
<accession>A0A7M5X6F7</accession>
<evidence type="ECO:0000313" key="2">
    <source>
        <dbReference type="EnsemblMetazoa" id="CLYHEMP018231.1"/>
    </source>
</evidence>
<evidence type="ECO:0000313" key="3">
    <source>
        <dbReference type="Proteomes" id="UP000594262"/>
    </source>
</evidence>
<dbReference type="Proteomes" id="UP000594262">
    <property type="component" value="Unplaced"/>
</dbReference>